<keyword evidence="4" id="KW-0346">Stress response</keyword>
<dbReference type="InterPro" id="IPR008978">
    <property type="entry name" value="HSP20-like_chaperone"/>
</dbReference>
<feature type="domain" description="SHSP" evidence="3">
    <location>
        <begin position="34"/>
        <end position="145"/>
    </location>
</feature>
<dbReference type="PROSITE" id="PS01031">
    <property type="entry name" value="SHSP"/>
    <property type="match status" value="1"/>
</dbReference>
<name>A0A7S8FH06_9BACT</name>
<dbReference type="Pfam" id="PF00011">
    <property type="entry name" value="HSP20"/>
    <property type="match status" value="1"/>
</dbReference>
<evidence type="ECO:0000256" key="2">
    <source>
        <dbReference type="RuleBase" id="RU003616"/>
    </source>
</evidence>
<dbReference type="KEGG" id="nkf:Nkreftii_003454"/>
<sequence length="145" mass="16750">MSTYLPSIVSTIRTDAFDRQIDRLFNEAVRAFDAADQRWVPAANAWEDDNGFYVQMALPGWEPKDITLEVTNQILTVRGERNVELQNADKFHLREIANGQFARLFRLPSFVEHDKASATHTHGLLTITFPKREEAKCRRIMIEET</sequence>
<proteinExistence type="inferred from homology"/>
<dbReference type="PANTHER" id="PTHR11527">
    <property type="entry name" value="HEAT-SHOCK PROTEIN 20 FAMILY MEMBER"/>
    <property type="match status" value="1"/>
</dbReference>
<comment type="similarity">
    <text evidence="1 2">Belongs to the small heat shock protein (HSP20) family.</text>
</comment>
<dbReference type="AlphaFoldDB" id="A0A7S8FH06"/>
<dbReference type="InterPro" id="IPR002068">
    <property type="entry name" value="A-crystallin/Hsp20_dom"/>
</dbReference>
<accession>A0A7S8FH06</accession>
<evidence type="ECO:0000259" key="3">
    <source>
        <dbReference type="PROSITE" id="PS01031"/>
    </source>
</evidence>
<dbReference type="SUPFAM" id="SSF49764">
    <property type="entry name" value="HSP20-like chaperones"/>
    <property type="match status" value="1"/>
</dbReference>
<dbReference type="EMBL" id="CP047423">
    <property type="protein sequence ID" value="QPD05680.1"/>
    <property type="molecule type" value="Genomic_DNA"/>
</dbReference>
<gene>
    <name evidence="4" type="ORF">Nkreftii_003454</name>
</gene>
<evidence type="ECO:0000313" key="5">
    <source>
        <dbReference type="Proteomes" id="UP000593737"/>
    </source>
</evidence>
<dbReference type="Gene3D" id="2.60.40.790">
    <property type="match status" value="1"/>
</dbReference>
<organism evidence="4 5">
    <name type="scientific">Candidatus Nitrospira kreftii</name>
    <dbReference type="NCBI Taxonomy" id="2652173"/>
    <lineage>
        <taxon>Bacteria</taxon>
        <taxon>Pseudomonadati</taxon>
        <taxon>Nitrospirota</taxon>
        <taxon>Nitrospiria</taxon>
        <taxon>Nitrospirales</taxon>
        <taxon>Nitrospiraceae</taxon>
        <taxon>Nitrospira</taxon>
    </lineage>
</organism>
<evidence type="ECO:0000313" key="4">
    <source>
        <dbReference type="EMBL" id="QPD05680.1"/>
    </source>
</evidence>
<protein>
    <submittedName>
        <fullName evidence="4">Heat shock protein Hsp20</fullName>
    </submittedName>
</protein>
<dbReference type="Proteomes" id="UP000593737">
    <property type="component" value="Chromosome"/>
</dbReference>
<evidence type="ECO:0000256" key="1">
    <source>
        <dbReference type="PROSITE-ProRule" id="PRU00285"/>
    </source>
</evidence>
<reference evidence="4 5" key="1">
    <citation type="journal article" date="2020" name="ISME J.">
        <title>Enrichment and physiological characterization of a novel comammox Nitrospira indicates ammonium inhibition of complete nitrification.</title>
        <authorList>
            <person name="Sakoula D."/>
            <person name="Koch H."/>
            <person name="Frank J."/>
            <person name="Jetten M.S.M."/>
            <person name="van Kessel M.A.H.J."/>
            <person name="Lucker S."/>
        </authorList>
    </citation>
    <scope>NUCLEOTIDE SEQUENCE [LARGE SCALE GENOMIC DNA]</scope>
    <source>
        <strain evidence="4">Comreactor17</strain>
    </source>
</reference>
<dbReference type="InterPro" id="IPR031107">
    <property type="entry name" value="Small_HSP"/>
</dbReference>
<dbReference type="CDD" id="cd06464">
    <property type="entry name" value="ACD_sHsps-like"/>
    <property type="match status" value="1"/>
</dbReference>